<evidence type="ECO:0000313" key="2">
    <source>
        <dbReference type="Proteomes" id="UP000319160"/>
    </source>
</evidence>
<dbReference type="AlphaFoldDB" id="A0A553HLW0"/>
<gene>
    <name evidence="1" type="ORF">FHL15_010176</name>
</gene>
<comment type="caution">
    <text evidence="1">The sequence shown here is derived from an EMBL/GenBank/DDBJ whole genome shotgun (WGS) entry which is preliminary data.</text>
</comment>
<evidence type="ECO:0000313" key="1">
    <source>
        <dbReference type="EMBL" id="TRX88948.1"/>
    </source>
</evidence>
<organism evidence="1 2">
    <name type="scientific">Xylaria flabelliformis</name>
    <dbReference type="NCBI Taxonomy" id="2512241"/>
    <lineage>
        <taxon>Eukaryota</taxon>
        <taxon>Fungi</taxon>
        <taxon>Dikarya</taxon>
        <taxon>Ascomycota</taxon>
        <taxon>Pezizomycotina</taxon>
        <taxon>Sordariomycetes</taxon>
        <taxon>Xylariomycetidae</taxon>
        <taxon>Xylariales</taxon>
        <taxon>Xylariaceae</taxon>
        <taxon>Xylaria</taxon>
    </lineage>
</organism>
<sequence length="200" mass="22897">MAYLSSLIQNHSSNPHHTYCQTQAEADVYDLDDPYLVPKILSQQQQRDYTKFARSITCRFLAIPLNEPYAFFHNIAQYGHVIHESRNKLIMRLPYHSLDLLNRVRQAWVSKYLTPFVECHITFDVPRQDPGRTTLVIIQRVFPRINKNGADALVVDNGIDAVASHHGRTVSLPGFSREDAAVPHLVRRVCNYGNGGGVWW</sequence>
<name>A0A553HLW0_9PEZI</name>
<keyword evidence="2" id="KW-1185">Reference proteome</keyword>
<protein>
    <submittedName>
        <fullName evidence="1">Uncharacterized protein</fullName>
    </submittedName>
</protein>
<dbReference type="OrthoDB" id="4767954at2759"/>
<proteinExistence type="predicted"/>
<dbReference type="EMBL" id="VFLP01000077">
    <property type="protein sequence ID" value="TRX88948.1"/>
    <property type="molecule type" value="Genomic_DNA"/>
</dbReference>
<accession>A0A553HLW0</accession>
<dbReference type="Proteomes" id="UP000319160">
    <property type="component" value="Unassembled WGS sequence"/>
</dbReference>
<reference evidence="2" key="1">
    <citation type="submission" date="2019-06" db="EMBL/GenBank/DDBJ databases">
        <title>Draft genome sequence of the griseofulvin-producing fungus Xylaria cubensis strain G536.</title>
        <authorList>
            <person name="Mead M.E."/>
            <person name="Raja H.A."/>
            <person name="Steenwyk J.L."/>
            <person name="Knowles S.L."/>
            <person name="Oberlies N.H."/>
            <person name="Rokas A."/>
        </authorList>
    </citation>
    <scope>NUCLEOTIDE SEQUENCE [LARGE SCALE GENOMIC DNA]</scope>
    <source>
        <strain evidence="2">G536</strain>
    </source>
</reference>